<dbReference type="InterPro" id="IPR024469">
    <property type="entry name" value="DUF2538"/>
</dbReference>
<dbReference type="Proteomes" id="UP001307168">
    <property type="component" value="Unassembled WGS sequence"/>
</dbReference>
<organism evidence="1 2">
    <name type="scientific">Peribacillus castrilensis</name>
    <dbReference type="NCBI Taxonomy" id="2897690"/>
    <lineage>
        <taxon>Bacteria</taxon>
        <taxon>Bacillati</taxon>
        <taxon>Bacillota</taxon>
        <taxon>Bacilli</taxon>
        <taxon>Bacillales</taxon>
        <taxon>Bacillaceae</taxon>
        <taxon>Peribacillus</taxon>
    </lineage>
</organism>
<comment type="caution">
    <text evidence="1">The sequence shown here is derived from an EMBL/GenBank/DDBJ whole genome shotgun (WGS) entry which is preliminary data.</text>
</comment>
<name>A0AAW9N868_9BACI</name>
<sequence>MIDVSGFINKQHKVNFKETLLRWNISDNDTEQQTACYILSAPMIFQKVERYLGSFETPIDWIWFWEYKYTLSKLPDYKDSGEPQDVPYDLTGSMVQLGKFSLNMWNGYKHFNLYDCMNS</sequence>
<reference evidence="1 2" key="1">
    <citation type="submission" date="2023-03" db="EMBL/GenBank/DDBJ databases">
        <title>Bacillus Genome Sequencing.</title>
        <authorList>
            <person name="Dunlap C."/>
        </authorList>
    </citation>
    <scope>NUCLEOTIDE SEQUENCE [LARGE SCALE GENOMIC DNA]</scope>
    <source>
        <strain evidence="1 2">B-41290</strain>
    </source>
</reference>
<proteinExistence type="predicted"/>
<dbReference type="RefSeq" id="WP_367406603.1">
    <property type="nucleotide sequence ID" value="NZ_JARNBH010000008.1"/>
</dbReference>
<dbReference type="AlphaFoldDB" id="A0AAW9N868"/>
<gene>
    <name evidence="1" type="ORF">P4706_08440</name>
</gene>
<keyword evidence="2" id="KW-1185">Reference proteome</keyword>
<accession>A0AAW9N868</accession>
<dbReference type="EMBL" id="JARNBH010000008">
    <property type="protein sequence ID" value="MEC0273101.1"/>
    <property type="molecule type" value="Genomic_DNA"/>
</dbReference>
<dbReference type="Pfam" id="PF10804">
    <property type="entry name" value="DUF2538"/>
    <property type="match status" value="1"/>
</dbReference>
<protein>
    <submittedName>
        <fullName evidence="1">DUF2538 family protein</fullName>
    </submittedName>
</protein>
<evidence type="ECO:0000313" key="2">
    <source>
        <dbReference type="Proteomes" id="UP001307168"/>
    </source>
</evidence>
<evidence type="ECO:0000313" key="1">
    <source>
        <dbReference type="EMBL" id="MEC0273101.1"/>
    </source>
</evidence>